<protein>
    <submittedName>
        <fullName evidence="1">Uncharacterized protein</fullName>
    </submittedName>
</protein>
<organism evidence="1 2">
    <name type="scientific">Thioploca ingrica</name>
    <dbReference type="NCBI Taxonomy" id="40754"/>
    <lineage>
        <taxon>Bacteria</taxon>
        <taxon>Pseudomonadati</taxon>
        <taxon>Pseudomonadota</taxon>
        <taxon>Gammaproteobacteria</taxon>
        <taxon>Thiotrichales</taxon>
        <taxon>Thiotrichaceae</taxon>
        <taxon>Thioploca</taxon>
    </lineage>
</organism>
<evidence type="ECO:0000313" key="1">
    <source>
        <dbReference type="EMBL" id="BAP57983.1"/>
    </source>
</evidence>
<gene>
    <name evidence="1" type="ORF">THII_3686</name>
</gene>
<sequence length="93" mass="9833">MNGTFNAGTGTVKLSDADHTISLGINCCIFNNLTIDTLTASRTITINKNITVNGTFMDGTAAFPLKFVGTEGGGTFLLPSFSRRGWGWLKATA</sequence>
<dbReference type="EMBL" id="AP014633">
    <property type="protein sequence ID" value="BAP57983.1"/>
    <property type="molecule type" value="Genomic_DNA"/>
</dbReference>
<keyword evidence="2" id="KW-1185">Reference proteome</keyword>
<dbReference type="KEGG" id="tig:THII_3686"/>
<dbReference type="Proteomes" id="UP000031623">
    <property type="component" value="Chromosome"/>
</dbReference>
<name>A0A090AHY1_9GAMM</name>
<dbReference type="HOGENOM" id="CLU_2398648_0_0_6"/>
<reference evidence="1 2" key="1">
    <citation type="journal article" date="2014" name="ISME J.">
        <title>Ecophysiology of Thioploca ingrica as revealed by the complete genome sequence supplemented with proteomic evidence.</title>
        <authorList>
            <person name="Kojima H."/>
            <person name="Ogura Y."/>
            <person name="Yamamoto N."/>
            <person name="Togashi T."/>
            <person name="Mori H."/>
            <person name="Watanabe T."/>
            <person name="Nemoto F."/>
            <person name="Kurokawa K."/>
            <person name="Hayashi T."/>
            <person name="Fukui M."/>
        </authorList>
    </citation>
    <scope>NUCLEOTIDE SEQUENCE [LARGE SCALE GENOMIC DNA]</scope>
</reference>
<accession>A0A090AHY1</accession>
<proteinExistence type="predicted"/>
<dbReference type="AlphaFoldDB" id="A0A090AHY1"/>
<evidence type="ECO:0000313" key="2">
    <source>
        <dbReference type="Proteomes" id="UP000031623"/>
    </source>
</evidence>